<keyword evidence="9" id="KW-1185">Reference proteome</keyword>
<evidence type="ECO:0000313" key="9">
    <source>
        <dbReference type="Proteomes" id="UP000321548"/>
    </source>
</evidence>
<dbReference type="PANTHER" id="PTHR43663">
    <property type="entry name" value="CHROMATE TRANSPORT PROTEIN-RELATED"/>
    <property type="match status" value="1"/>
</dbReference>
<sequence>MLELFLVFSRLALHGFGGVLPWAQRVLVDERRWLSREDFVELLAFGQLMPGPNVCNLALMAGDRWFGWRGAVVALAGMLTFPAVIVLSIAVAYDRFAEIAWLQRAVSAMAAVAAGLLLATAVRLGQGFAGRWRWLAFGAAAFAGIAVLRLPMAWVLAAVAPVAIGLAWIAERPRDAANDVPGADTGGSGR</sequence>
<keyword evidence="5 7" id="KW-1133">Transmembrane helix</keyword>
<keyword evidence="3" id="KW-1003">Cell membrane</keyword>
<dbReference type="PANTHER" id="PTHR43663:SF1">
    <property type="entry name" value="CHROMATE TRANSPORTER"/>
    <property type="match status" value="1"/>
</dbReference>
<evidence type="ECO:0000256" key="2">
    <source>
        <dbReference type="ARBA" id="ARBA00005262"/>
    </source>
</evidence>
<evidence type="ECO:0000256" key="7">
    <source>
        <dbReference type="SAM" id="Phobius"/>
    </source>
</evidence>
<accession>A0A5C8P5L1</accession>
<name>A0A5C8P5L1_9BURK</name>
<feature type="transmembrane region" description="Helical" evidence="7">
    <location>
        <begin position="154"/>
        <end position="170"/>
    </location>
</feature>
<dbReference type="InterPro" id="IPR003370">
    <property type="entry name" value="Chromate_transpt"/>
</dbReference>
<evidence type="ECO:0000256" key="6">
    <source>
        <dbReference type="ARBA" id="ARBA00023136"/>
    </source>
</evidence>
<evidence type="ECO:0000313" key="8">
    <source>
        <dbReference type="EMBL" id="TXL68962.1"/>
    </source>
</evidence>
<gene>
    <name evidence="8" type="ORF">FHP08_01470</name>
</gene>
<evidence type="ECO:0000256" key="1">
    <source>
        <dbReference type="ARBA" id="ARBA00004651"/>
    </source>
</evidence>
<dbReference type="Pfam" id="PF02417">
    <property type="entry name" value="Chromate_transp"/>
    <property type="match status" value="1"/>
</dbReference>
<comment type="subcellular location">
    <subcellularLocation>
        <location evidence="1">Cell membrane</location>
        <topology evidence="1">Multi-pass membrane protein</topology>
    </subcellularLocation>
</comment>
<comment type="similarity">
    <text evidence="2">Belongs to the chromate ion transporter (CHR) (TC 2.A.51) family.</text>
</comment>
<keyword evidence="6 7" id="KW-0472">Membrane</keyword>
<dbReference type="InterPro" id="IPR052518">
    <property type="entry name" value="CHR_Transporter"/>
</dbReference>
<feature type="transmembrane region" description="Helical" evidence="7">
    <location>
        <begin position="71"/>
        <end position="93"/>
    </location>
</feature>
<reference evidence="8 9" key="1">
    <citation type="submission" date="2019-06" db="EMBL/GenBank/DDBJ databases">
        <title>Quisquiliibacterium sp. nov., isolated from a maize field.</title>
        <authorList>
            <person name="Lin S.-Y."/>
            <person name="Tsai C.-F."/>
            <person name="Young C.-C."/>
        </authorList>
    </citation>
    <scope>NUCLEOTIDE SEQUENCE [LARGE SCALE GENOMIC DNA]</scope>
    <source>
        <strain evidence="8 9">CC-CFT501</strain>
    </source>
</reference>
<protein>
    <submittedName>
        <fullName evidence="8">Chromate transporter</fullName>
    </submittedName>
</protein>
<evidence type="ECO:0000256" key="4">
    <source>
        <dbReference type="ARBA" id="ARBA00022692"/>
    </source>
</evidence>
<comment type="caution">
    <text evidence="8">The sequence shown here is derived from an EMBL/GenBank/DDBJ whole genome shotgun (WGS) entry which is preliminary data.</text>
</comment>
<dbReference type="AlphaFoldDB" id="A0A5C8P5L1"/>
<keyword evidence="4 7" id="KW-0812">Transmembrane</keyword>
<dbReference type="OrthoDB" id="8596378at2"/>
<evidence type="ECO:0000256" key="3">
    <source>
        <dbReference type="ARBA" id="ARBA00022475"/>
    </source>
</evidence>
<dbReference type="Proteomes" id="UP000321548">
    <property type="component" value="Unassembled WGS sequence"/>
</dbReference>
<dbReference type="EMBL" id="VDUY01000001">
    <property type="protein sequence ID" value="TXL68962.1"/>
    <property type="molecule type" value="Genomic_DNA"/>
</dbReference>
<proteinExistence type="inferred from homology"/>
<dbReference type="GO" id="GO:0015109">
    <property type="term" value="F:chromate transmembrane transporter activity"/>
    <property type="evidence" value="ECO:0007669"/>
    <property type="project" value="InterPro"/>
</dbReference>
<dbReference type="GO" id="GO:0005886">
    <property type="term" value="C:plasma membrane"/>
    <property type="evidence" value="ECO:0007669"/>
    <property type="project" value="UniProtKB-SubCell"/>
</dbReference>
<feature type="transmembrane region" description="Helical" evidence="7">
    <location>
        <begin position="105"/>
        <end position="125"/>
    </location>
</feature>
<evidence type="ECO:0000256" key="5">
    <source>
        <dbReference type="ARBA" id="ARBA00022989"/>
    </source>
</evidence>
<organism evidence="8 9">
    <name type="scientific">Zeimonas arvi</name>
    <dbReference type="NCBI Taxonomy" id="2498847"/>
    <lineage>
        <taxon>Bacteria</taxon>
        <taxon>Pseudomonadati</taxon>
        <taxon>Pseudomonadota</taxon>
        <taxon>Betaproteobacteria</taxon>
        <taxon>Burkholderiales</taxon>
        <taxon>Burkholderiaceae</taxon>
        <taxon>Zeimonas</taxon>
    </lineage>
</organism>